<feature type="compositionally biased region" description="Low complexity" evidence="1">
    <location>
        <begin position="208"/>
        <end position="225"/>
    </location>
</feature>
<feature type="compositionally biased region" description="Polar residues" evidence="1">
    <location>
        <begin position="190"/>
        <end position="199"/>
    </location>
</feature>
<dbReference type="OrthoDB" id="10460177at2759"/>
<name>A0A9W8B4U9_9FUNG</name>
<organism evidence="2 3">
    <name type="scientific">Dimargaris verticillata</name>
    <dbReference type="NCBI Taxonomy" id="2761393"/>
    <lineage>
        <taxon>Eukaryota</taxon>
        <taxon>Fungi</taxon>
        <taxon>Fungi incertae sedis</taxon>
        <taxon>Zoopagomycota</taxon>
        <taxon>Kickxellomycotina</taxon>
        <taxon>Dimargaritomycetes</taxon>
        <taxon>Dimargaritales</taxon>
        <taxon>Dimargaritaceae</taxon>
        <taxon>Dimargaris</taxon>
    </lineage>
</organism>
<feature type="region of interest" description="Disordered" evidence="1">
    <location>
        <begin position="135"/>
        <end position="154"/>
    </location>
</feature>
<dbReference type="AlphaFoldDB" id="A0A9W8B4U9"/>
<feature type="region of interest" description="Disordered" evidence="1">
    <location>
        <begin position="288"/>
        <end position="307"/>
    </location>
</feature>
<feature type="region of interest" description="Disordered" evidence="1">
    <location>
        <begin position="30"/>
        <end position="65"/>
    </location>
</feature>
<reference evidence="2" key="1">
    <citation type="submission" date="2022-07" db="EMBL/GenBank/DDBJ databases">
        <title>Phylogenomic reconstructions and comparative analyses of Kickxellomycotina fungi.</title>
        <authorList>
            <person name="Reynolds N.K."/>
            <person name="Stajich J.E."/>
            <person name="Barry K."/>
            <person name="Grigoriev I.V."/>
            <person name="Crous P."/>
            <person name="Smith M.E."/>
        </authorList>
    </citation>
    <scope>NUCLEOTIDE SEQUENCE</scope>
    <source>
        <strain evidence="2">RSA 567</strain>
    </source>
</reference>
<dbReference type="Proteomes" id="UP001151582">
    <property type="component" value="Unassembled WGS sequence"/>
</dbReference>
<proteinExistence type="predicted"/>
<accession>A0A9W8B4U9</accession>
<feature type="compositionally biased region" description="Low complexity" evidence="1">
    <location>
        <begin position="38"/>
        <end position="54"/>
    </location>
</feature>
<keyword evidence="3" id="KW-1185">Reference proteome</keyword>
<feature type="region of interest" description="Disordered" evidence="1">
    <location>
        <begin position="186"/>
        <end position="269"/>
    </location>
</feature>
<evidence type="ECO:0000256" key="1">
    <source>
        <dbReference type="SAM" id="MobiDB-lite"/>
    </source>
</evidence>
<protein>
    <submittedName>
        <fullName evidence="2">Uncharacterized protein</fullName>
    </submittedName>
</protein>
<sequence length="350" mass="37082">MAPVGLLTRASAVPHSLPASTKRFASIVTKPGSLAMHPTKPASSPAASSAKATSQCPPSSPSPTKTRVYANQLPAELRFVLFQSKPLALESLDSLLSRAQASPAVATGMENRFLEKQRSTGPTELCLSKAFRATANPNHSEESALPHSPANDSGLRDLERLVEQSQKTVQVLRHVLKRQQAENQALRHQLQGSVSNTAAAKTVGGPRMASSSRVGSDASSVMSSSLPTAPERCLYQQPSLGPSPTMAAASPVDGGSFASPMPSQPCRKGHTLSLSSKSVQYTLKPMDTHPLARHPRRSQDPSLPQPLSSTPLTWWQWCQVGGLTTLTGWAVMETEALADLATISSSLVSL</sequence>
<evidence type="ECO:0000313" key="2">
    <source>
        <dbReference type="EMBL" id="KAJ1978202.1"/>
    </source>
</evidence>
<gene>
    <name evidence="2" type="ORF">H4R34_003289</name>
</gene>
<dbReference type="EMBL" id="JANBQB010000291">
    <property type="protein sequence ID" value="KAJ1978202.1"/>
    <property type="molecule type" value="Genomic_DNA"/>
</dbReference>
<evidence type="ECO:0000313" key="3">
    <source>
        <dbReference type="Proteomes" id="UP001151582"/>
    </source>
</evidence>
<comment type="caution">
    <text evidence="2">The sequence shown here is derived from an EMBL/GenBank/DDBJ whole genome shotgun (WGS) entry which is preliminary data.</text>
</comment>